<organism evidence="8 9">
    <name type="scientific">Lysobacter hankyongensis</name>
    <dbReference type="NCBI Taxonomy" id="1176535"/>
    <lineage>
        <taxon>Bacteria</taxon>
        <taxon>Pseudomonadati</taxon>
        <taxon>Pseudomonadota</taxon>
        <taxon>Gammaproteobacteria</taxon>
        <taxon>Lysobacterales</taxon>
        <taxon>Lysobacteraceae</taxon>
        <taxon>Lysobacter</taxon>
    </lineage>
</organism>
<comment type="subunit">
    <text evidence="5">Binds ribosomal protein uS19.</text>
</comment>
<protein>
    <recommendedName>
        <fullName evidence="5">Ribosome maturation factor RimM</fullName>
    </recommendedName>
</protein>
<evidence type="ECO:0000256" key="4">
    <source>
        <dbReference type="ARBA" id="ARBA00023186"/>
    </source>
</evidence>
<evidence type="ECO:0000256" key="3">
    <source>
        <dbReference type="ARBA" id="ARBA00022552"/>
    </source>
</evidence>
<dbReference type="InterPro" id="IPR011961">
    <property type="entry name" value="RimM"/>
</dbReference>
<reference evidence="9" key="1">
    <citation type="journal article" date="2019" name="Int. J. Syst. Evol. Microbiol.">
        <title>The Global Catalogue of Microorganisms (GCM) 10K type strain sequencing project: providing services to taxonomists for standard genome sequencing and annotation.</title>
        <authorList>
            <consortium name="The Broad Institute Genomics Platform"/>
            <consortium name="The Broad Institute Genome Sequencing Center for Infectious Disease"/>
            <person name="Wu L."/>
            <person name="Ma J."/>
        </authorList>
    </citation>
    <scope>NUCLEOTIDE SEQUENCE [LARGE SCALE GENOMIC DNA]</scope>
    <source>
        <strain evidence="9">JCM 18204</strain>
    </source>
</reference>
<dbReference type="SUPFAM" id="SSF50346">
    <property type="entry name" value="PRC-barrel domain"/>
    <property type="match status" value="1"/>
</dbReference>
<evidence type="ECO:0000259" key="6">
    <source>
        <dbReference type="Pfam" id="PF01782"/>
    </source>
</evidence>
<dbReference type="Pfam" id="PF24986">
    <property type="entry name" value="PRC_RimM"/>
    <property type="match status" value="1"/>
</dbReference>
<dbReference type="InterPro" id="IPR036976">
    <property type="entry name" value="RimM_N_sf"/>
</dbReference>
<dbReference type="InterPro" id="IPR011033">
    <property type="entry name" value="PRC_barrel-like_sf"/>
</dbReference>
<comment type="subcellular location">
    <subcellularLocation>
        <location evidence="5">Cytoplasm</location>
    </subcellularLocation>
</comment>
<dbReference type="Gene3D" id="2.40.30.60">
    <property type="entry name" value="RimM"/>
    <property type="match status" value="1"/>
</dbReference>
<evidence type="ECO:0000313" key="9">
    <source>
        <dbReference type="Proteomes" id="UP001499959"/>
    </source>
</evidence>
<dbReference type="EMBL" id="BAABJE010000001">
    <property type="protein sequence ID" value="GAA4781235.1"/>
    <property type="molecule type" value="Genomic_DNA"/>
</dbReference>
<evidence type="ECO:0000256" key="1">
    <source>
        <dbReference type="ARBA" id="ARBA00022490"/>
    </source>
</evidence>
<comment type="function">
    <text evidence="5">An accessory protein needed during the final step in the assembly of 30S ribosomal subunit, possibly for assembly of the head region. Essential for efficient processing of 16S rRNA. May be needed both before and after RbfA during the maturation of 16S rRNA. It has affinity for free ribosomal 30S subunits but not for 70S ribosomes.</text>
</comment>
<dbReference type="SUPFAM" id="SSF50447">
    <property type="entry name" value="Translation proteins"/>
    <property type="match status" value="1"/>
</dbReference>
<dbReference type="HAMAP" id="MF_00014">
    <property type="entry name" value="Ribosome_mat_RimM"/>
    <property type="match status" value="1"/>
</dbReference>
<evidence type="ECO:0000256" key="5">
    <source>
        <dbReference type="HAMAP-Rule" id="MF_00014"/>
    </source>
</evidence>
<keyword evidence="1 5" id="KW-0963">Cytoplasm</keyword>
<keyword evidence="3 5" id="KW-0698">rRNA processing</keyword>
<keyword evidence="2 5" id="KW-0690">Ribosome biogenesis</keyword>
<accession>A0ABP9AGP7</accession>
<comment type="similarity">
    <text evidence="5">Belongs to the RimM family.</text>
</comment>
<dbReference type="InterPro" id="IPR056792">
    <property type="entry name" value="PRC_RimM"/>
</dbReference>
<comment type="caution">
    <text evidence="8">The sequence shown here is derived from an EMBL/GenBank/DDBJ whole genome shotgun (WGS) entry which is preliminary data.</text>
</comment>
<dbReference type="PANTHER" id="PTHR33692">
    <property type="entry name" value="RIBOSOME MATURATION FACTOR RIMM"/>
    <property type="match status" value="1"/>
</dbReference>
<evidence type="ECO:0000256" key="2">
    <source>
        <dbReference type="ARBA" id="ARBA00022517"/>
    </source>
</evidence>
<dbReference type="PANTHER" id="PTHR33692:SF1">
    <property type="entry name" value="RIBOSOME MATURATION FACTOR RIMM"/>
    <property type="match status" value="1"/>
</dbReference>
<evidence type="ECO:0000313" key="8">
    <source>
        <dbReference type="EMBL" id="GAA4781235.1"/>
    </source>
</evidence>
<dbReference type="InterPro" id="IPR002676">
    <property type="entry name" value="RimM_N"/>
</dbReference>
<gene>
    <name evidence="5 8" type="primary">rimM</name>
    <name evidence="8" type="ORF">GCM10023307_01830</name>
</gene>
<name>A0ABP9AGP7_9GAMM</name>
<comment type="domain">
    <text evidence="5">The PRC barrel domain binds ribosomal protein uS19.</text>
</comment>
<keyword evidence="9" id="KW-1185">Reference proteome</keyword>
<dbReference type="Pfam" id="PF01782">
    <property type="entry name" value="RimM"/>
    <property type="match status" value="1"/>
</dbReference>
<dbReference type="Proteomes" id="UP001499959">
    <property type="component" value="Unassembled WGS sequence"/>
</dbReference>
<dbReference type="Gene3D" id="2.30.30.240">
    <property type="entry name" value="PRC-barrel domain"/>
    <property type="match status" value="1"/>
</dbReference>
<feature type="domain" description="Ribosome maturation factor RimM PRC barrel" evidence="7">
    <location>
        <begin position="114"/>
        <end position="178"/>
    </location>
</feature>
<evidence type="ECO:0000259" key="7">
    <source>
        <dbReference type="Pfam" id="PF24986"/>
    </source>
</evidence>
<dbReference type="NCBIfam" id="TIGR02273">
    <property type="entry name" value="16S_RimM"/>
    <property type="match status" value="1"/>
</dbReference>
<keyword evidence="4 5" id="KW-0143">Chaperone</keyword>
<proteinExistence type="inferred from homology"/>
<dbReference type="InterPro" id="IPR009000">
    <property type="entry name" value="Transl_B-barrel_sf"/>
</dbReference>
<sequence>MRGRIPILRSAMNDPTRRILVGRIHGAFGVRGELKLESLTEPPGNLLRYQPWILRDAQGREREISGARARPGGKGLIGTIPGVEDRDVAEALRGAELYVTRGALPPPKDGEFYWIDLEGMRVANLEGVEFGTVAYVFSNGANDVLVVRGDRERMIPFARPDYVRELDFDSGRILVDWDADF</sequence>
<feature type="domain" description="RimM N-terminal" evidence="6">
    <location>
        <begin position="21"/>
        <end position="101"/>
    </location>
</feature>